<feature type="signal peptide" evidence="3">
    <location>
        <begin position="1"/>
        <end position="33"/>
    </location>
</feature>
<dbReference type="Gene3D" id="2.40.50.40">
    <property type="match status" value="1"/>
</dbReference>
<feature type="region of interest" description="Disordered" evidence="2">
    <location>
        <begin position="92"/>
        <end position="119"/>
    </location>
</feature>
<comment type="caution">
    <text evidence="5">The sequence shown here is derived from an EMBL/GenBank/DDBJ whole genome shotgun (WGS) entry which is preliminary data.</text>
</comment>
<reference evidence="5 6" key="1">
    <citation type="submission" date="2019-09" db="EMBL/GenBank/DDBJ databases">
        <title>Bird 10,000 Genomes (B10K) Project - Family phase.</title>
        <authorList>
            <person name="Zhang G."/>
        </authorList>
    </citation>
    <scope>NUCLEOTIDE SEQUENCE [LARGE SCALE GENOMIC DNA]</scope>
    <source>
        <strain evidence="5">B10K-DU-012-38</strain>
        <tissue evidence="5">Muscle</tissue>
    </source>
</reference>
<dbReference type="InterPro" id="IPR001811">
    <property type="entry name" value="Chemokine_IL8-like_dom"/>
</dbReference>
<dbReference type="Proteomes" id="UP000524542">
    <property type="component" value="Unassembled WGS sequence"/>
</dbReference>
<keyword evidence="3" id="KW-0732">Signal</keyword>
<accession>A0A7K5SWP2</accession>
<dbReference type="GO" id="GO:0005615">
    <property type="term" value="C:extracellular space"/>
    <property type="evidence" value="ECO:0007669"/>
    <property type="project" value="UniProtKB-KW"/>
</dbReference>
<dbReference type="AlphaFoldDB" id="A0A7K5SWP2"/>
<feature type="domain" description="Chemokine interleukin-8-like" evidence="4">
    <location>
        <begin position="31"/>
        <end position="92"/>
    </location>
</feature>
<proteinExistence type="predicted"/>
<dbReference type="GO" id="GO:0008009">
    <property type="term" value="F:chemokine activity"/>
    <property type="evidence" value="ECO:0007669"/>
    <property type="project" value="InterPro"/>
</dbReference>
<feature type="non-terminal residue" evidence="5">
    <location>
        <position position="1"/>
    </location>
</feature>
<dbReference type="SMART" id="SM00199">
    <property type="entry name" value="SCY"/>
    <property type="match status" value="1"/>
</dbReference>
<dbReference type="SUPFAM" id="SSF54117">
    <property type="entry name" value="Interleukin 8-like chemokines"/>
    <property type="match status" value="1"/>
</dbReference>
<dbReference type="PANTHER" id="PTHR12015">
    <property type="entry name" value="SMALL INDUCIBLE CYTOKINE A"/>
    <property type="match status" value="1"/>
</dbReference>
<sequence>CAVKLTTMSYPSCIILFLTLLLLFLALFPGAFSCCMKISDEISKGILRRVEKFEIQKAGGLCYLEAVILHMKGRKFCVNPWNRKVEKMMKKMKHKIHRSKSHVRKQRRARRTKQKEQKH</sequence>
<evidence type="ECO:0000256" key="3">
    <source>
        <dbReference type="SAM" id="SignalP"/>
    </source>
</evidence>
<feature type="chain" id="PRO_5029747907" evidence="3">
    <location>
        <begin position="34"/>
        <end position="119"/>
    </location>
</feature>
<evidence type="ECO:0000313" key="6">
    <source>
        <dbReference type="Proteomes" id="UP000524542"/>
    </source>
</evidence>
<dbReference type="PANTHER" id="PTHR12015:SF208">
    <property type="entry name" value="C-C MOTIF CHEMOKINE 27"/>
    <property type="match status" value="1"/>
</dbReference>
<evidence type="ECO:0000256" key="2">
    <source>
        <dbReference type="SAM" id="MobiDB-lite"/>
    </source>
</evidence>
<keyword evidence="1" id="KW-0202">Cytokine</keyword>
<dbReference type="Pfam" id="PF00048">
    <property type="entry name" value="IL8"/>
    <property type="match status" value="1"/>
</dbReference>
<name>A0A7K5SWP2_9FRIN</name>
<protein>
    <submittedName>
        <fullName evidence="5">CCL28 protein</fullName>
    </submittedName>
</protein>
<dbReference type="GO" id="GO:0006955">
    <property type="term" value="P:immune response"/>
    <property type="evidence" value="ECO:0007669"/>
    <property type="project" value="InterPro"/>
</dbReference>
<dbReference type="EMBL" id="VZRH01003308">
    <property type="protein sequence ID" value="NWT96517.1"/>
    <property type="molecule type" value="Genomic_DNA"/>
</dbReference>
<evidence type="ECO:0000259" key="4">
    <source>
        <dbReference type="SMART" id="SM00199"/>
    </source>
</evidence>
<feature type="non-terminal residue" evidence="5">
    <location>
        <position position="119"/>
    </location>
</feature>
<evidence type="ECO:0000313" key="5">
    <source>
        <dbReference type="EMBL" id="NWT96517.1"/>
    </source>
</evidence>
<dbReference type="InterPro" id="IPR036048">
    <property type="entry name" value="Interleukin_8-like_sf"/>
</dbReference>
<dbReference type="InterPro" id="IPR039809">
    <property type="entry name" value="Chemokine_b/g/d"/>
</dbReference>
<organism evidence="5 6">
    <name type="scientific">Urocynchramus pylzowi</name>
    <dbReference type="NCBI Taxonomy" id="571890"/>
    <lineage>
        <taxon>Eukaryota</taxon>
        <taxon>Metazoa</taxon>
        <taxon>Chordata</taxon>
        <taxon>Craniata</taxon>
        <taxon>Vertebrata</taxon>
        <taxon>Euteleostomi</taxon>
        <taxon>Archelosauria</taxon>
        <taxon>Archosauria</taxon>
        <taxon>Dinosauria</taxon>
        <taxon>Saurischia</taxon>
        <taxon>Theropoda</taxon>
        <taxon>Coelurosauria</taxon>
        <taxon>Aves</taxon>
        <taxon>Neognathae</taxon>
        <taxon>Neoaves</taxon>
        <taxon>Telluraves</taxon>
        <taxon>Australaves</taxon>
        <taxon>Passeriformes</taxon>
        <taxon>Passeroidea</taxon>
        <taxon>Fringillidae</taxon>
        <taxon>Urocynchramus</taxon>
    </lineage>
</organism>
<keyword evidence="6" id="KW-1185">Reference proteome</keyword>
<gene>
    <name evidence="5" type="primary">Ccl28</name>
    <name evidence="5" type="ORF">UROPYL_R15639</name>
</gene>
<evidence type="ECO:0000256" key="1">
    <source>
        <dbReference type="ARBA" id="ARBA00022514"/>
    </source>
</evidence>